<sequence>MDALTDIGEMVISTRDDDYFLRPSFIAMTRIGSPDEIVAAYTTLNGGDAAGMFSGALEVFGEVPAWMVASVAPAVSRRMVDAAMTVIQACCDRDVSPLVGELKGWRSYTVVRRRGLMRDDELLVIARELLAHGVMGKAPLRQLQKNESRQAFTSGFRAVDYITAARSHFGISRGEAEQLTMTAFQLMLKAKYPEEQGFTRDEYDNIMAQHEKRKQQRMV</sequence>
<name>A0A747KB54_SALER</name>
<reference evidence="1" key="2">
    <citation type="submission" date="2020-02" db="EMBL/GenBank/DDBJ databases">
        <authorList>
            <consortium name="NCBI Pathogen Detection Project"/>
        </authorList>
    </citation>
    <scope>NUCLEOTIDE SEQUENCE</scope>
    <source>
        <strain evidence="1">MA.AU170 KAK-R</strain>
    </source>
</reference>
<organism evidence="1">
    <name type="scientific">Salmonella enterica</name>
    <name type="common">Salmonella choleraesuis</name>
    <dbReference type="NCBI Taxonomy" id="28901"/>
    <lineage>
        <taxon>Bacteria</taxon>
        <taxon>Pseudomonadati</taxon>
        <taxon>Pseudomonadota</taxon>
        <taxon>Gammaproteobacteria</taxon>
        <taxon>Enterobacterales</taxon>
        <taxon>Enterobacteriaceae</taxon>
        <taxon>Salmonella</taxon>
    </lineage>
</organism>
<protein>
    <submittedName>
        <fullName evidence="1">Uncharacterized protein</fullName>
    </submittedName>
</protein>
<gene>
    <name evidence="1" type="ORF">G8M86_001075</name>
</gene>
<dbReference type="InterPro" id="IPR046213">
    <property type="entry name" value="DUF6246"/>
</dbReference>
<evidence type="ECO:0000313" key="1">
    <source>
        <dbReference type="EMBL" id="HAF4525739.1"/>
    </source>
</evidence>
<reference evidence="1" key="1">
    <citation type="journal article" date="2018" name="Genome Biol.">
        <title>SKESA: strategic k-mer extension for scrupulous assemblies.</title>
        <authorList>
            <person name="Souvorov A."/>
            <person name="Agarwala R."/>
            <person name="Lipman D.J."/>
        </authorList>
    </citation>
    <scope>NUCLEOTIDE SEQUENCE</scope>
    <source>
        <strain evidence="1">MA.AU170 KAK-R</strain>
    </source>
</reference>
<accession>A0A747KB54</accession>
<dbReference type="Pfam" id="PF19759">
    <property type="entry name" value="DUF6246"/>
    <property type="match status" value="1"/>
</dbReference>
<dbReference type="AlphaFoldDB" id="A0A747KB54"/>
<proteinExistence type="predicted"/>
<dbReference type="EMBL" id="DAAVGD010000001">
    <property type="protein sequence ID" value="HAF4525739.1"/>
    <property type="molecule type" value="Genomic_DNA"/>
</dbReference>
<comment type="caution">
    <text evidence="1">The sequence shown here is derived from an EMBL/GenBank/DDBJ whole genome shotgun (WGS) entry which is preliminary data.</text>
</comment>